<dbReference type="CDD" id="cd00130">
    <property type="entry name" value="PAS"/>
    <property type="match status" value="3"/>
</dbReference>
<feature type="domain" description="PAS" evidence="1">
    <location>
        <begin position="285"/>
        <end position="322"/>
    </location>
</feature>
<dbReference type="SMART" id="SM00086">
    <property type="entry name" value="PAC"/>
    <property type="match status" value="2"/>
</dbReference>
<dbReference type="PANTHER" id="PTHR44757:SF2">
    <property type="entry name" value="BIOFILM ARCHITECTURE MAINTENANCE PROTEIN MBAA"/>
    <property type="match status" value="1"/>
</dbReference>
<dbReference type="Gene3D" id="3.30.450.20">
    <property type="entry name" value="PAS domain"/>
    <property type="match status" value="3"/>
</dbReference>
<dbReference type="SUPFAM" id="SSF141868">
    <property type="entry name" value="EAL domain-like"/>
    <property type="match status" value="1"/>
</dbReference>
<evidence type="ECO:0000259" key="4">
    <source>
        <dbReference type="PROSITE" id="PS50887"/>
    </source>
</evidence>
<organism evidence="5 6">
    <name type="scientific">Pseudanabaena cinerea FACHB-1277</name>
    <dbReference type="NCBI Taxonomy" id="2949581"/>
    <lineage>
        <taxon>Bacteria</taxon>
        <taxon>Bacillati</taxon>
        <taxon>Cyanobacteriota</taxon>
        <taxon>Cyanophyceae</taxon>
        <taxon>Pseudanabaenales</taxon>
        <taxon>Pseudanabaenaceae</taxon>
        <taxon>Pseudanabaena</taxon>
        <taxon>Pseudanabaena cinerea</taxon>
    </lineage>
</organism>
<feature type="domain" description="GGDEF" evidence="4">
    <location>
        <begin position="460"/>
        <end position="593"/>
    </location>
</feature>
<dbReference type="Proteomes" id="UP000631421">
    <property type="component" value="Unassembled WGS sequence"/>
</dbReference>
<dbReference type="Pfam" id="PF00563">
    <property type="entry name" value="EAL"/>
    <property type="match status" value="1"/>
</dbReference>
<evidence type="ECO:0000259" key="3">
    <source>
        <dbReference type="PROSITE" id="PS50883"/>
    </source>
</evidence>
<dbReference type="RefSeq" id="WP_190350997.1">
    <property type="nucleotide sequence ID" value="NZ_JACJPY010000030.1"/>
</dbReference>
<dbReference type="SUPFAM" id="SSF55073">
    <property type="entry name" value="Nucleotide cyclase"/>
    <property type="match status" value="1"/>
</dbReference>
<feature type="domain" description="PAC" evidence="2">
    <location>
        <begin position="360"/>
        <end position="412"/>
    </location>
</feature>
<evidence type="ECO:0000259" key="2">
    <source>
        <dbReference type="PROSITE" id="PS50113"/>
    </source>
</evidence>
<evidence type="ECO:0000313" key="5">
    <source>
        <dbReference type="EMBL" id="MBD2150633.1"/>
    </source>
</evidence>
<name>A0A926Z6E1_9CYAN</name>
<dbReference type="PANTHER" id="PTHR44757">
    <property type="entry name" value="DIGUANYLATE CYCLASE DGCP"/>
    <property type="match status" value="1"/>
</dbReference>
<dbReference type="NCBIfam" id="TIGR00229">
    <property type="entry name" value="sensory_box"/>
    <property type="match status" value="3"/>
</dbReference>
<dbReference type="SMART" id="SM00091">
    <property type="entry name" value="PAS"/>
    <property type="match status" value="3"/>
</dbReference>
<dbReference type="FunFam" id="3.20.20.450:FF:000001">
    <property type="entry name" value="Cyclic di-GMP phosphodiesterase yahA"/>
    <property type="match status" value="1"/>
</dbReference>
<dbReference type="SMART" id="SM00052">
    <property type="entry name" value="EAL"/>
    <property type="match status" value="1"/>
</dbReference>
<dbReference type="Pfam" id="PF13426">
    <property type="entry name" value="PAS_9"/>
    <property type="match status" value="2"/>
</dbReference>
<dbReference type="InterPro" id="IPR000160">
    <property type="entry name" value="GGDEF_dom"/>
</dbReference>
<dbReference type="EMBL" id="JACJPY010000030">
    <property type="protein sequence ID" value="MBD2150633.1"/>
    <property type="molecule type" value="Genomic_DNA"/>
</dbReference>
<dbReference type="SMART" id="SM00267">
    <property type="entry name" value="GGDEF"/>
    <property type="match status" value="1"/>
</dbReference>
<evidence type="ECO:0000313" key="6">
    <source>
        <dbReference type="Proteomes" id="UP000631421"/>
    </source>
</evidence>
<dbReference type="CDD" id="cd01948">
    <property type="entry name" value="EAL"/>
    <property type="match status" value="1"/>
</dbReference>
<protein>
    <submittedName>
        <fullName evidence="5">EAL domain-containing protein</fullName>
    </submittedName>
</protein>
<sequence>MAERRKHLNPIYQEILKQERLKNLARIATCIENSTVGIFETTIDDQIRKMSVSFCDLLGYDTDQLCQMSFQQICHPDDLAAYYFLKERLLSEEIEQCYLNVRYLREDGQFVQILQSTCLNLDAHLEESDPVLAEEQKELHFIHRFEDITDWEQSAKNQKDLENKTSYLFENNPNPMWIYDLETLSFLAVNQAAINHYGYSESEFLSMTIQDIRPPEDIPKLIESIAKVSNGFSLPEVWKHYKKNGTMLLAEVSAHTLVYNDRRCELILINDVTQKMQAEEALKRAEAKYRSIFENAGEGIFQTSLEGKFLIANPMLAKIYGYDSCNDLINSVTDIQNQLYVHPHIRSELIHLLKIHGDVKLFESQAYRKDGSIIWTSENVHAVYDIAGNLLYFEGTVEDITEGKVAKAKIEHLAFHDSLTNLPNRLLFRDRLMEALSRAEQKLQIYTNQQQLGEIKSIPPFLAVFFLDLDRFKLVNDTMGHATGDRLLVEVAKRLSDCMIENTFLARMGGDEFMIFIPDLQTVESVQQFAQLILQTFESPFMLDDKPIHISTSIGVSLYPIDGMDEESLMKNADTAMFRAKECGRNHYQIYNHAIGAKVKEYVAIENGIRQALDLNQFQVYYQPQLNLVTGKIDCMEVLARWLHPELGWVPPSQFIPAAEEHGLIVRLGEWVLRNSCQQVHDWQQQGLPKVRIAVNFSAQQFQQANLCDRILQILAETELEPQYLEIEITESLVMQDKETTVTMLKRLQSLGMTISIDDFGTGYSSLSYLRILPASKVKIDASFIRDTPQSSEDSAITAAIIAMAHSLHLKAIAEGVEHQEQLDFLRSHHCDAIQGYFFSRPVPADQVVLLLQAQGQD</sequence>
<dbReference type="AlphaFoldDB" id="A0A926Z6E1"/>
<dbReference type="InterPro" id="IPR035919">
    <property type="entry name" value="EAL_sf"/>
</dbReference>
<proteinExistence type="predicted"/>
<comment type="caution">
    <text evidence="5">The sequence shown here is derived from an EMBL/GenBank/DDBJ whole genome shotgun (WGS) entry which is preliminary data.</text>
</comment>
<dbReference type="Pfam" id="PF00990">
    <property type="entry name" value="GGDEF"/>
    <property type="match status" value="1"/>
</dbReference>
<accession>A0A926Z6E1</accession>
<dbReference type="InterPro" id="IPR035965">
    <property type="entry name" value="PAS-like_dom_sf"/>
</dbReference>
<dbReference type="Pfam" id="PF13188">
    <property type="entry name" value="PAS_8"/>
    <property type="match status" value="1"/>
</dbReference>
<dbReference type="PROSITE" id="PS50883">
    <property type="entry name" value="EAL"/>
    <property type="match status" value="1"/>
</dbReference>
<dbReference type="Gene3D" id="3.20.20.450">
    <property type="entry name" value="EAL domain"/>
    <property type="match status" value="1"/>
</dbReference>
<dbReference type="PROSITE" id="PS50113">
    <property type="entry name" value="PAC"/>
    <property type="match status" value="1"/>
</dbReference>
<reference evidence="5" key="1">
    <citation type="journal article" date="2015" name="ISME J.">
        <title>Draft Genome Sequence of Streptomyces incarnatus NRRL8089, which Produces the Nucleoside Antibiotic Sinefungin.</title>
        <authorList>
            <person name="Oshima K."/>
            <person name="Hattori M."/>
            <person name="Shimizu H."/>
            <person name="Fukuda K."/>
            <person name="Nemoto M."/>
            <person name="Inagaki K."/>
            <person name="Tamura T."/>
        </authorList>
    </citation>
    <scope>NUCLEOTIDE SEQUENCE</scope>
    <source>
        <strain evidence="5">FACHB-1277</strain>
    </source>
</reference>
<feature type="domain" description="EAL" evidence="3">
    <location>
        <begin position="602"/>
        <end position="856"/>
    </location>
</feature>
<dbReference type="InterPro" id="IPR029787">
    <property type="entry name" value="Nucleotide_cyclase"/>
</dbReference>
<feature type="domain" description="PAS" evidence="1">
    <location>
        <begin position="23"/>
        <end position="93"/>
    </location>
</feature>
<dbReference type="InterPro" id="IPR000700">
    <property type="entry name" value="PAS-assoc_C"/>
</dbReference>
<dbReference type="Gene3D" id="3.30.70.270">
    <property type="match status" value="1"/>
</dbReference>
<keyword evidence="6" id="KW-1185">Reference proteome</keyword>
<dbReference type="InterPro" id="IPR001633">
    <property type="entry name" value="EAL_dom"/>
</dbReference>
<dbReference type="CDD" id="cd01949">
    <property type="entry name" value="GGDEF"/>
    <property type="match status" value="1"/>
</dbReference>
<dbReference type="NCBIfam" id="TIGR00254">
    <property type="entry name" value="GGDEF"/>
    <property type="match status" value="1"/>
</dbReference>
<evidence type="ECO:0000259" key="1">
    <source>
        <dbReference type="PROSITE" id="PS50112"/>
    </source>
</evidence>
<feature type="domain" description="PAS" evidence="1">
    <location>
        <begin position="161"/>
        <end position="232"/>
    </location>
</feature>
<gene>
    <name evidence="5" type="ORF">H6F44_10950</name>
</gene>
<dbReference type="SUPFAM" id="SSF55785">
    <property type="entry name" value="PYP-like sensor domain (PAS domain)"/>
    <property type="match status" value="3"/>
</dbReference>
<reference evidence="5" key="2">
    <citation type="submission" date="2020-08" db="EMBL/GenBank/DDBJ databases">
        <authorList>
            <person name="Chen M."/>
            <person name="Teng W."/>
            <person name="Zhao L."/>
            <person name="Hu C."/>
            <person name="Zhou Y."/>
            <person name="Han B."/>
            <person name="Song L."/>
            <person name="Shu W."/>
        </authorList>
    </citation>
    <scope>NUCLEOTIDE SEQUENCE</scope>
    <source>
        <strain evidence="5">FACHB-1277</strain>
    </source>
</reference>
<dbReference type="InterPro" id="IPR052155">
    <property type="entry name" value="Biofilm_reg_signaling"/>
</dbReference>
<dbReference type="InterPro" id="IPR043128">
    <property type="entry name" value="Rev_trsase/Diguanyl_cyclase"/>
</dbReference>
<dbReference type="InterPro" id="IPR000014">
    <property type="entry name" value="PAS"/>
</dbReference>
<dbReference type="PROSITE" id="PS50887">
    <property type="entry name" value="GGDEF"/>
    <property type="match status" value="1"/>
</dbReference>
<dbReference type="InterPro" id="IPR001610">
    <property type="entry name" value="PAC"/>
</dbReference>
<dbReference type="PROSITE" id="PS50112">
    <property type="entry name" value="PAS"/>
    <property type="match status" value="3"/>
</dbReference>